<sequence length="249" mass="28399">MNNEKKFMYIMSVIALFFALVYKLLNFVIYSNDTQFVNVSITLLNILLMIIITIIILSSVVSYIILKNRKINKNIMKINLNIVNVMYPLVIVATKMFSIPKNEIRRVYVILNNKYIYSNNYNLKAEDIMLVTPHCIQKNFCKHKVTNDIENCRRCGQCNVEDLVKLKQKYNVKAFVATGGTLARKIIIENKPKAVIAIACERDLISGIQDVSKFPVIGILNKRPNGPCFNTEIDVEKVEGAIKFLLGGN</sequence>
<accession>A0ABY8E879</accession>
<dbReference type="PANTHER" id="PTHR43801">
    <property type="entry name" value="NUCLEOTIDE-BINDING PROTEIN-RELATED"/>
    <property type="match status" value="1"/>
</dbReference>
<feature type="transmembrane region" description="Helical" evidence="1">
    <location>
        <begin position="78"/>
        <end position="97"/>
    </location>
</feature>
<dbReference type="Pfam" id="PF01976">
    <property type="entry name" value="DUF116"/>
    <property type="match status" value="1"/>
</dbReference>
<name>A0ABY8E879_9FIRM</name>
<evidence type="ECO:0000313" key="2">
    <source>
        <dbReference type="EMBL" id="WFD09101.1"/>
    </source>
</evidence>
<dbReference type="InterPro" id="IPR002829">
    <property type="entry name" value="DUF116"/>
</dbReference>
<keyword evidence="1" id="KW-1133">Transmembrane helix</keyword>
<feature type="transmembrane region" description="Helical" evidence="1">
    <location>
        <begin position="41"/>
        <end position="66"/>
    </location>
</feature>
<dbReference type="Proteomes" id="UP001222800">
    <property type="component" value="Chromosome"/>
</dbReference>
<proteinExistence type="predicted"/>
<dbReference type="PANTHER" id="PTHR43801:SF1">
    <property type="entry name" value="POLYPRENYL SYNTHETASE"/>
    <property type="match status" value="1"/>
</dbReference>
<keyword evidence="1" id="KW-0472">Membrane</keyword>
<evidence type="ECO:0000313" key="3">
    <source>
        <dbReference type="Proteomes" id="UP001222800"/>
    </source>
</evidence>
<protein>
    <submittedName>
        <fullName evidence="2">DUF116 domain-containing protein</fullName>
    </submittedName>
</protein>
<keyword evidence="3" id="KW-1185">Reference proteome</keyword>
<gene>
    <name evidence="2" type="ORF">P4S50_11965</name>
</gene>
<organism evidence="2 3">
    <name type="scientific">Tepidibacter hydrothermalis</name>
    <dbReference type="NCBI Taxonomy" id="3036126"/>
    <lineage>
        <taxon>Bacteria</taxon>
        <taxon>Bacillati</taxon>
        <taxon>Bacillota</taxon>
        <taxon>Clostridia</taxon>
        <taxon>Peptostreptococcales</taxon>
        <taxon>Peptostreptococcaceae</taxon>
        <taxon>Tepidibacter</taxon>
    </lineage>
</organism>
<dbReference type="EMBL" id="CP120733">
    <property type="protein sequence ID" value="WFD09101.1"/>
    <property type="molecule type" value="Genomic_DNA"/>
</dbReference>
<dbReference type="RefSeq" id="WP_277731022.1">
    <property type="nucleotide sequence ID" value="NZ_CP120733.1"/>
</dbReference>
<reference evidence="2 3" key="1">
    <citation type="submission" date="2023-03" db="EMBL/GenBank/DDBJ databases">
        <title>Complete genome sequence of Tepidibacter sp. SWIR-1, isolated from a deep-sea hydrothermal vent.</title>
        <authorList>
            <person name="Li X."/>
        </authorList>
    </citation>
    <scope>NUCLEOTIDE SEQUENCE [LARGE SCALE GENOMIC DNA]</scope>
    <source>
        <strain evidence="2 3">SWIR-1</strain>
    </source>
</reference>
<evidence type="ECO:0000256" key="1">
    <source>
        <dbReference type="SAM" id="Phobius"/>
    </source>
</evidence>
<keyword evidence="1" id="KW-0812">Transmembrane</keyword>
<feature type="transmembrane region" description="Helical" evidence="1">
    <location>
        <begin position="7"/>
        <end position="29"/>
    </location>
</feature>